<dbReference type="AlphaFoldDB" id="A0A7R9JIU2"/>
<comment type="function">
    <text evidence="1">Ubiquitin ligase protein which is a component of the N-end rule pathway. Recognizes and binds to proteins bearing specific N-terminal residues that are destabilizing according to the N-end rule, leading to their ubiquitination and subsequent degradation.</text>
</comment>
<organism evidence="2">
    <name type="scientific">Timema californicum</name>
    <name type="common">California timema</name>
    <name type="synonym">Walking stick</name>
    <dbReference type="NCBI Taxonomy" id="61474"/>
    <lineage>
        <taxon>Eukaryota</taxon>
        <taxon>Metazoa</taxon>
        <taxon>Ecdysozoa</taxon>
        <taxon>Arthropoda</taxon>
        <taxon>Hexapoda</taxon>
        <taxon>Insecta</taxon>
        <taxon>Pterygota</taxon>
        <taxon>Neoptera</taxon>
        <taxon>Polyneoptera</taxon>
        <taxon>Phasmatodea</taxon>
        <taxon>Timematodea</taxon>
        <taxon>Timematoidea</taxon>
        <taxon>Timematidae</taxon>
        <taxon>Timema</taxon>
    </lineage>
</organism>
<comment type="catalytic activity">
    <reaction evidence="1">
        <text>S-ubiquitinyl-[E2 ubiquitin-conjugating enzyme]-L-cysteine + [acceptor protein]-L-lysine = [E2 ubiquitin-conjugating enzyme]-L-cysteine + N(6)-ubiquitinyl-[acceptor protein]-L-lysine.</text>
        <dbReference type="EC" id="2.3.2.27"/>
    </reaction>
</comment>
<accession>A0A7R9JIU2</accession>
<comment type="pathway">
    <text evidence="1">Protein modification; protein ubiquitination.</text>
</comment>
<evidence type="ECO:0000313" key="2">
    <source>
        <dbReference type="EMBL" id="CAD7579713.1"/>
    </source>
</evidence>
<name>A0A7R9JIU2_TIMCA</name>
<keyword evidence="1" id="KW-0862">Zinc</keyword>
<keyword evidence="1" id="KW-0863">Zinc-finger</keyword>
<dbReference type="GO" id="GO:0016567">
    <property type="term" value="P:protein ubiquitination"/>
    <property type="evidence" value="ECO:0007669"/>
    <property type="project" value="UniProtKB-UniRule"/>
</dbReference>
<proteinExistence type="inferred from homology"/>
<dbReference type="GO" id="GO:0061630">
    <property type="term" value="F:ubiquitin protein ligase activity"/>
    <property type="evidence" value="ECO:0007669"/>
    <property type="project" value="UniProtKB-UniRule"/>
</dbReference>
<reference evidence="2" key="1">
    <citation type="submission" date="2020-11" db="EMBL/GenBank/DDBJ databases">
        <authorList>
            <person name="Tran Van P."/>
        </authorList>
    </citation>
    <scope>NUCLEOTIDE SEQUENCE</scope>
</reference>
<dbReference type="InterPro" id="IPR039164">
    <property type="entry name" value="UBR1-like"/>
</dbReference>
<comment type="similarity">
    <text evidence="1">Belongs to the E3 ubiquitin-protein ligase UBR1-like family.</text>
</comment>
<dbReference type="GO" id="GO:0005737">
    <property type="term" value="C:cytoplasm"/>
    <property type="evidence" value="ECO:0007669"/>
    <property type="project" value="TreeGrafter"/>
</dbReference>
<dbReference type="GO" id="GO:0008270">
    <property type="term" value="F:zinc ion binding"/>
    <property type="evidence" value="ECO:0007669"/>
    <property type="project" value="UniProtKB-UniRule"/>
</dbReference>
<dbReference type="PANTHER" id="PTHR21497">
    <property type="entry name" value="UBIQUITIN LIGASE E3 ALPHA-RELATED"/>
    <property type="match status" value="1"/>
</dbReference>
<dbReference type="GO" id="GO:0000151">
    <property type="term" value="C:ubiquitin ligase complex"/>
    <property type="evidence" value="ECO:0007669"/>
    <property type="project" value="TreeGrafter"/>
</dbReference>
<dbReference type="UniPathway" id="UPA00143"/>
<gene>
    <name evidence="2" type="ORF">TCMB3V08_LOCUS12246</name>
</gene>
<keyword evidence="1" id="KW-0479">Metal-binding</keyword>
<protein>
    <recommendedName>
        <fullName evidence="1">E3 ubiquitin-protein ligase</fullName>
        <ecNumber evidence="1">2.3.2.27</ecNumber>
    </recommendedName>
</protein>
<evidence type="ECO:0000256" key="1">
    <source>
        <dbReference type="RuleBase" id="RU366018"/>
    </source>
</evidence>
<keyword evidence="1" id="KW-0808">Transferase</keyword>
<dbReference type="EC" id="2.3.2.27" evidence="1"/>
<dbReference type="PANTHER" id="PTHR21497:SF39">
    <property type="entry name" value="E3 UBIQUITIN-PROTEIN LIGASE UBR3"/>
    <property type="match status" value="1"/>
</dbReference>
<dbReference type="GO" id="GO:0071596">
    <property type="term" value="P:ubiquitin-dependent protein catabolic process via the N-end rule pathway"/>
    <property type="evidence" value="ECO:0007669"/>
    <property type="project" value="UniProtKB-UniRule"/>
</dbReference>
<sequence>MWVRNGLQIKGQAMTYIQCNFCNSMVDADLYLLQVCATQIAPEIFLTTVLDKFHVSDWMSLASYGTGATFLDGEHDTPMLESCLTFLATLINIRTNLGMNDASLSRLEMVTLLCMGDKTHSQLIELMPERCGSAQSRDFEAVLAEYTLVPVQEWFKGRVNRAVALDTSLRGCSLGMI</sequence>
<keyword evidence="1" id="KW-0833">Ubl conjugation pathway</keyword>
<dbReference type="EMBL" id="OE193412">
    <property type="protein sequence ID" value="CAD7579713.1"/>
    <property type="molecule type" value="Genomic_DNA"/>
</dbReference>